<evidence type="ECO:0000313" key="5">
    <source>
        <dbReference type="Proteomes" id="UP000317550"/>
    </source>
</evidence>
<dbReference type="EMBL" id="CP041730">
    <property type="protein sequence ID" value="QDQ29022.1"/>
    <property type="molecule type" value="Genomic_DNA"/>
</dbReference>
<dbReference type="InterPro" id="IPR003325">
    <property type="entry name" value="TerD"/>
</dbReference>
<keyword evidence="2" id="KW-0778">Tellurium resistance</keyword>
<organism evidence="4 5">
    <name type="scientific">Chitinimonas arctica</name>
    <dbReference type="NCBI Taxonomy" id="2594795"/>
    <lineage>
        <taxon>Bacteria</taxon>
        <taxon>Pseudomonadati</taxon>
        <taxon>Pseudomonadota</taxon>
        <taxon>Betaproteobacteria</taxon>
        <taxon>Neisseriales</taxon>
        <taxon>Chitinibacteraceae</taxon>
        <taxon>Chitinimonas</taxon>
    </lineage>
</organism>
<evidence type="ECO:0000259" key="3">
    <source>
        <dbReference type="Pfam" id="PF02342"/>
    </source>
</evidence>
<name>A0A516SLJ5_9NEIS</name>
<keyword evidence="5" id="KW-1185">Reference proteome</keyword>
<dbReference type="GO" id="GO:0046690">
    <property type="term" value="P:response to tellurium ion"/>
    <property type="evidence" value="ECO:0007669"/>
    <property type="project" value="UniProtKB-KW"/>
</dbReference>
<dbReference type="RefSeq" id="WP_144280404.1">
    <property type="nucleotide sequence ID" value="NZ_CP041730.1"/>
</dbReference>
<feature type="domain" description="TerD" evidence="3">
    <location>
        <begin position="1"/>
        <end position="192"/>
    </location>
</feature>
<dbReference type="KEGG" id="cari:FNU76_23220"/>
<proteinExistence type="inferred from homology"/>
<dbReference type="Pfam" id="PF02342">
    <property type="entry name" value="TerD"/>
    <property type="match status" value="1"/>
</dbReference>
<dbReference type="PANTHER" id="PTHR32097">
    <property type="entry name" value="CAMP-BINDING PROTEIN 1-RELATED"/>
    <property type="match status" value="1"/>
</dbReference>
<reference evidence="5" key="1">
    <citation type="submission" date="2019-07" db="EMBL/GenBank/DDBJ databases">
        <title>Chitinimonas sp. nov., isolated from Ny-Alesund, arctica soil.</title>
        <authorList>
            <person name="Xu Q."/>
            <person name="Peng F."/>
        </authorList>
    </citation>
    <scope>NUCLEOTIDE SEQUENCE [LARGE SCALE GENOMIC DNA]</scope>
    <source>
        <strain evidence="5">R3-44</strain>
    </source>
</reference>
<dbReference type="AlphaFoldDB" id="A0A516SLJ5"/>
<dbReference type="Proteomes" id="UP000317550">
    <property type="component" value="Chromosome"/>
</dbReference>
<dbReference type="CDD" id="cd06974">
    <property type="entry name" value="TerD_like"/>
    <property type="match status" value="1"/>
</dbReference>
<dbReference type="InterPro" id="IPR051324">
    <property type="entry name" value="Stress/Tellurium_Resist"/>
</dbReference>
<comment type="similarity">
    <text evidence="1">Belongs to the CAPAB/TerDEXZ family.</text>
</comment>
<evidence type="ECO:0000256" key="2">
    <source>
        <dbReference type="ARBA" id="ARBA00022686"/>
    </source>
</evidence>
<gene>
    <name evidence="4" type="ORF">FNU76_23220</name>
</gene>
<dbReference type="Gene3D" id="2.60.60.30">
    <property type="entry name" value="sav2460 like domains"/>
    <property type="match status" value="1"/>
</dbReference>
<accession>A0A516SLJ5</accession>
<evidence type="ECO:0000313" key="4">
    <source>
        <dbReference type="EMBL" id="QDQ29022.1"/>
    </source>
</evidence>
<dbReference type="OrthoDB" id="56224at2"/>
<dbReference type="PANTHER" id="PTHR32097:SF4">
    <property type="entry name" value="GENERAL STRESS PROTEIN 16U"/>
    <property type="match status" value="1"/>
</dbReference>
<protein>
    <submittedName>
        <fullName evidence="4">TerD family protein</fullName>
    </submittedName>
</protein>
<evidence type="ECO:0000256" key="1">
    <source>
        <dbReference type="ARBA" id="ARBA00008775"/>
    </source>
</evidence>
<sequence>MAISLSKGQGINLAKSAPALKRVRVGLGWDTPELVNGHPFDLDVSAFVCGLNGAGEPKLLSDEHLVFYNNLKTPNGSVAHTGDNRTGKGNGDDEVLTVDFGLLEGTAMEISFVVTLHEAPERRQNFGLVRNAFIRLYDDVTGALVAGYDLDATFASETAVQFGSLYRKDGEWHFKAVGAGYRLTLGDFVAGYQ</sequence>